<name>A0A563VJK9_9CYAN</name>
<dbReference type="SMART" id="SM00279">
    <property type="entry name" value="HhH2"/>
    <property type="match status" value="1"/>
</dbReference>
<evidence type="ECO:0000256" key="10">
    <source>
        <dbReference type="ARBA" id="ARBA00022839"/>
    </source>
</evidence>
<dbReference type="SUPFAM" id="SSF47807">
    <property type="entry name" value="5' to 3' exonuclease, C-terminal subdomain"/>
    <property type="match status" value="1"/>
</dbReference>
<evidence type="ECO:0000256" key="2">
    <source>
        <dbReference type="ARBA" id="ARBA00012417"/>
    </source>
</evidence>
<evidence type="ECO:0000256" key="16">
    <source>
        <dbReference type="RuleBase" id="RU004460"/>
    </source>
</evidence>
<keyword evidence="21" id="KW-1185">Reference proteome</keyword>
<accession>A0A563VJK9</accession>
<dbReference type="PANTHER" id="PTHR10133">
    <property type="entry name" value="DNA POLYMERASE I"/>
    <property type="match status" value="1"/>
</dbReference>
<protein>
    <recommendedName>
        <fullName evidence="3 15">DNA polymerase I</fullName>
        <ecNumber evidence="2 15">2.7.7.7</ecNumber>
    </recommendedName>
</protein>
<dbReference type="Pfam" id="PF00476">
    <property type="entry name" value="DNA_pol_A"/>
    <property type="match status" value="1"/>
</dbReference>
<dbReference type="GO" id="GO:0006261">
    <property type="term" value="P:DNA-templated DNA replication"/>
    <property type="evidence" value="ECO:0007669"/>
    <property type="project" value="UniProtKB-UniRule"/>
</dbReference>
<dbReference type="CDD" id="cd08637">
    <property type="entry name" value="DNA_pol_A_pol_I_C"/>
    <property type="match status" value="1"/>
</dbReference>
<dbReference type="CDD" id="cd06139">
    <property type="entry name" value="DNA_polA_I_Ecoli_like_exo"/>
    <property type="match status" value="1"/>
</dbReference>
<keyword evidence="11 16" id="KW-0239">DNA-directed DNA polymerase</keyword>
<comment type="similarity">
    <text evidence="1 16">Belongs to the DNA polymerase type-A family.</text>
</comment>
<dbReference type="NCBIfam" id="TIGR00593">
    <property type="entry name" value="pola"/>
    <property type="match status" value="1"/>
</dbReference>
<dbReference type="InterPro" id="IPR020045">
    <property type="entry name" value="DNA_polI_H3TH"/>
</dbReference>
<keyword evidence="5 16" id="KW-0548">Nucleotidyltransferase</keyword>
<evidence type="ECO:0000313" key="20">
    <source>
        <dbReference type="EMBL" id="VEP11507.1"/>
    </source>
</evidence>
<gene>
    <name evidence="16 20" type="primary">polA</name>
    <name evidence="20" type="ORF">H1P_1070019</name>
</gene>
<dbReference type="EC" id="2.7.7.7" evidence="2 15"/>
<dbReference type="Gene3D" id="3.30.420.10">
    <property type="entry name" value="Ribonuclease H-like superfamily/Ribonuclease H"/>
    <property type="match status" value="1"/>
</dbReference>
<dbReference type="AlphaFoldDB" id="A0A563VJK9"/>
<dbReference type="CDD" id="cd09898">
    <property type="entry name" value="H3TH_53EXO"/>
    <property type="match status" value="1"/>
</dbReference>
<keyword evidence="7" id="KW-0540">Nuclease</keyword>
<dbReference type="Gene3D" id="3.40.50.1010">
    <property type="entry name" value="5'-nuclease"/>
    <property type="match status" value="1"/>
</dbReference>
<reference evidence="20 21" key="1">
    <citation type="submission" date="2019-01" db="EMBL/GenBank/DDBJ databases">
        <authorList>
            <person name="Brito A."/>
        </authorList>
    </citation>
    <scope>NUCLEOTIDE SEQUENCE [LARGE SCALE GENOMIC DNA]</scope>
    <source>
        <strain evidence="20">1</strain>
    </source>
</reference>
<sequence length="986" mass="111145">MSKTAPANHYNMDREKPVFILIDGHSLAFRAYYAFVYSRQGALRTSTGIPTSISFGFLNSLLQVIELEKPEYLAIAFDLPEPTFRHQADSNYKANRSETPDDFYPDLENLQQLLAALNFTTATVPGYEADDVIGTLAQQAADSNYSVKILSGDRDLFQLVDDRRNIEILYPDNKSIKGNQSYSYFDQEAVIDKLQVTPEQIVDYKALCGDKSDNIPGVKGVGEKTAVKLLTEYQTLDNIYQNLDNLKGAVKKKLETDKDNAFHSQFLAKIALDTPVDIDLGSCKIKGFDISEVSAILKKLELKKIGDRIKKVLLQNHTKTLTLSEETATGDDNKQLSLFEKKEPVETLTETTVAPQEEVIVQPEIITSNIQTRIIDTAEKLQELITILQQQTDINNPVAWDTETTSLEPQDAELVGIGCCWGEQADEVAYIPTKHTAGIQLEKSQVLAALKDILESDKYPKALQNAKFDRLVLQYQGIKLAGVVFDTMLASYLLNPDNSHNLTNLSERYGIEMIALSYKDLGIAKGETIANLDIETVGKYCGLDCYATYCLVPRIQADLDRYPKLNKLLKEVEQPLEIVLSKMESTGIALDVEYLNQFSEQLDADLQQIEQAVYTEAGEEFKLSSPKQLSVILFDKLGLNRKKSRKTKTGYSTNQAVLEKLKDDHAIIDRILEYRTLSKLKSTYVDALPALIRPDTQRVHTDFNQAVTATGRLSSSNPNLQNIPIRTEFSRQIRKAFIPKKDWLLVAADYSQIELRILAHLSQEPVLVDAYRNSLDVHSVTAQLLFEKEDITSEERRLGKIINFGVIYGMGAGRFSRESGLTTDVGREFINKYRQRYAKVFDYLESVKKLAVTQGFVTTILGRRRYFNFASRNLQKLQGENPDNINLDNIDYNYQDAQLLRAAANSTIQGSSADIIKIAMIKLHQILQQYQANLLLQVHDELVLEVPPNEWQELETKIKATMENSVSLSVPFVVEIHSGNNWMEAK</sequence>
<evidence type="ECO:0000256" key="12">
    <source>
        <dbReference type="ARBA" id="ARBA00023125"/>
    </source>
</evidence>
<dbReference type="NCBIfam" id="NF004397">
    <property type="entry name" value="PRK05755.1"/>
    <property type="match status" value="1"/>
</dbReference>
<dbReference type="FunFam" id="1.10.150.20:FF:000003">
    <property type="entry name" value="DNA polymerase I"/>
    <property type="match status" value="1"/>
</dbReference>
<dbReference type="GO" id="GO:0003887">
    <property type="term" value="F:DNA-directed DNA polymerase activity"/>
    <property type="evidence" value="ECO:0007669"/>
    <property type="project" value="UniProtKB-UniRule"/>
</dbReference>
<evidence type="ECO:0000259" key="19">
    <source>
        <dbReference type="SMART" id="SM00482"/>
    </source>
</evidence>
<evidence type="ECO:0000256" key="15">
    <source>
        <dbReference type="NCBIfam" id="TIGR00593"/>
    </source>
</evidence>
<feature type="domain" description="DNA-directed DNA polymerase family A palm" evidence="19">
    <location>
        <begin position="730"/>
        <end position="950"/>
    </location>
</feature>
<dbReference type="FunFam" id="1.20.1060.10:FF:000001">
    <property type="entry name" value="DNA polymerase I"/>
    <property type="match status" value="1"/>
</dbReference>
<feature type="domain" description="3'-5' exonuclease" evidence="17">
    <location>
        <begin position="372"/>
        <end position="560"/>
    </location>
</feature>
<comment type="catalytic activity">
    <reaction evidence="14 16">
        <text>DNA(n) + a 2'-deoxyribonucleoside 5'-triphosphate = DNA(n+1) + diphosphate</text>
        <dbReference type="Rhea" id="RHEA:22508"/>
        <dbReference type="Rhea" id="RHEA-COMP:17339"/>
        <dbReference type="Rhea" id="RHEA-COMP:17340"/>
        <dbReference type="ChEBI" id="CHEBI:33019"/>
        <dbReference type="ChEBI" id="CHEBI:61560"/>
        <dbReference type="ChEBI" id="CHEBI:173112"/>
        <dbReference type="EC" id="2.7.7.7"/>
    </reaction>
</comment>
<dbReference type="InterPro" id="IPR029060">
    <property type="entry name" value="PIN-like_dom_sf"/>
</dbReference>
<dbReference type="InterPro" id="IPR036397">
    <property type="entry name" value="RNaseH_sf"/>
</dbReference>
<keyword evidence="9 16" id="KW-0378">Hydrolase</keyword>
<dbReference type="SMART" id="SM00474">
    <property type="entry name" value="35EXOc"/>
    <property type="match status" value="1"/>
</dbReference>
<evidence type="ECO:0000256" key="9">
    <source>
        <dbReference type="ARBA" id="ARBA00022801"/>
    </source>
</evidence>
<dbReference type="CDD" id="cd09859">
    <property type="entry name" value="PIN_53EXO"/>
    <property type="match status" value="1"/>
</dbReference>
<keyword evidence="10 16" id="KW-0269">Exonuclease</keyword>
<dbReference type="GO" id="GO:0008408">
    <property type="term" value="F:3'-5' exonuclease activity"/>
    <property type="evidence" value="ECO:0007669"/>
    <property type="project" value="UniProtKB-UniRule"/>
</dbReference>
<evidence type="ECO:0000256" key="11">
    <source>
        <dbReference type="ARBA" id="ARBA00022932"/>
    </source>
</evidence>
<evidence type="ECO:0000313" key="21">
    <source>
        <dbReference type="Proteomes" id="UP000320055"/>
    </source>
</evidence>
<dbReference type="Pfam" id="PF01612">
    <property type="entry name" value="DNA_pol_A_exo1"/>
    <property type="match status" value="1"/>
</dbReference>
<dbReference type="SMART" id="SM00475">
    <property type="entry name" value="53EXOc"/>
    <property type="match status" value="1"/>
</dbReference>
<dbReference type="InterPro" id="IPR012337">
    <property type="entry name" value="RNaseH-like_sf"/>
</dbReference>
<evidence type="ECO:0000259" key="17">
    <source>
        <dbReference type="SMART" id="SM00474"/>
    </source>
</evidence>
<organism evidence="20 21">
    <name type="scientific">Hyella patelloides LEGE 07179</name>
    <dbReference type="NCBI Taxonomy" id="945734"/>
    <lineage>
        <taxon>Bacteria</taxon>
        <taxon>Bacillati</taxon>
        <taxon>Cyanobacteriota</taxon>
        <taxon>Cyanophyceae</taxon>
        <taxon>Pleurocapsales</taxon>
        <taxon>Hyellaceae</taxon>
        <taxon>Hyella</taxon>
    </lineage>
</organism>
<dbReference type="GO" id="GO:0003677">
    <property type="term" value="F:DNA binding"/>
    <property type="evidence" value="ECO:0007669"/>
    <property type="project" value="UniProtKB-UniRule"/>
</dbReference>
<evidence type="ECO:0000256" key="7">
    <source>
        <dbReference type="ARBA" id="ARBA00022722"/>
    </source>
</evidence>
<evidence type="ECO:0000256" key="3">
    <source>
        <dbReference type="ARBA" id="ARBA00020311"/>
    </source>
</evidence>
<dbReference type="SUPFAM" id="SSF56672">
    <property type="entry name" value="DNA/RNA polymerases"/>
    <property type="match status" value="1"/>
</dbReference>
<evidence type="ECO:0000256" key="14">
    <source>
        <dbReference type="ARBA" id="ARBA00049244"/>
    </source>
</evidence>
<evidence type="ECO:0000256" key="13">
    <source>
        <dbReference type="ARBA" id="ARBA00023204"/>
    </source>
</evidence>
<dbReference type="RefSeq" id="WP_222427077.1">
    <property type="nucleotide sequence ID" value="NZ_LR213863.1"/>
</dbReference>
<dbReference type="Gene3D" id="3.30.70.370">
    <property type="match status" value="1"/>
</dbReference>
<dbReference type="GO" id="GO:0008409">
    <property type="term" value="F:5'-3' exonuclease activity"/>
    <property type="evidence" value="ECO:0007669"/>
    <property type="project" value="UniProtKB-UniRule"/>
</dbReference>
<dbReference type="InterPro" id="IPR001098">
    <property type="entry name" value="DNA-dir_DNA_pol_A_palm_dom"/>
</dbReference>
<keyword evidence="4 16" id="KW-0808">Transferase</keyword>
<evidence type="ECO:0000256" key="5">
    <source>
        <dbReference type="ARBA" id="ARBA00022695"/>
    </source>
</evidence>
<evidence type="ECO:0000256" key="4">
    <source>
        <dbReference type="ARBA" id="ARBA00022679"/>
    </source>
</evidence>
<dbReference type="Gene3D" id="1.20.1060.10">
    <property type="entry name" value="Taq DNA Polymerase, Chain T, domain 4"/>
    <property type="match status" value="1"/>
</dbReference>
<dbReference type="InterPro" id="IPR036279">
    <property type="entry name" value="5-3_exonuclease_C_sf"/>
</dbReference>
<dbReference type="EMBL" id="CAACVJ010000010">
    <property type="protein sequence ID" value="VEP11507.1"/>
    <property type="molecule type" value="Genomic_DNA"/>
</dbReference>
<dbReference type="Proteomes" id="UP000320055">
    <property type="component" value="Unassembled WGS sequence"/>
</dbReference>
<comment type="function">
    <text evidence="16">In addition to polymerase activity, this DNA polymerase exhibits 3'-5' and 5'-3' exonuclease activity.</text>
</comment>
<dbReference type="InterPro" id="IPR043502">
    <property type="entry name" value="DNA/RNA_pol_sf"/>
</dbReference>
<dbReference type="PANTHER" id="PTHR10133:SF27">
    <property type="entry name" value="DNA POLYMERASE NU"/>
    <property type="match status" value="1"/>
</dbReference>
<dbReference type="InterPro" id="IPR002298">
    <property type="entry name" value="DNA_polymerase_A"/>
</dbReference>
<dbReference type="PRINTS" id="PR00868">
    <property type="entry name" value="DNAPOLI"/>
</dbReference>
<keyword evidence="6 16" id="KW-0235">DNA replication</keyword>
<dbReference type="Pfam" id="PF01367">
    <property type="entry name" value="5_3_exonuc"/>
    <property type="match status" value="1"/>
</dbReference>
<dbReference type="Pfam" id="PF02739">
    <property type="entry name" value="5_3_exonuc_N"/>
    <property type="match status" value="1"/>
</dbReference>
<dbReference type="InterPro" id="IPR002421">
    <property type="entry name" value="5-3_exonuclease"/>
</dbReference>
<dbReference type="InterPro" id="IPR018320">
    <property type="entry name" value="DNA_polymerase_1"/>
</dbReference>
<evidence type="ECO:0000256" key="6">
    <source>
        <dbReference type="ARBA" id="ARBA00022705"/>
    </source>
</evidence>
<feature type="domain" description="5'-3' exonuclease" evidence="18">
    <location>
        <begin position="15"/>
        <end position="286"/>
    </location>
</feature>
<evidence type="ECO:0000256" key="1">
    <source>
        <dbReference type="ARBA" id="ARBA00007705"/>
    </source>
</evidence>
<dbReference type="SUPFAM" id="SSF88723">
    <property type="entry name" value="PIN domain-like"/>
    <property type="match status" value="1"/>
</dbReference>
<evidence type="ECO:0000256" key="8">
    <source>
        <dbReference type="ARBA" id="ARBA00022763"/>
    </source>
</evidence>
<dbReference type="Gene3D" id="1.10.150.20">
    <property type="entry name" value="5' to 3' exonuclease, C-terminal subdomain"/>
    <property type="match status" value="2"/>
</dbReference>
<evidence type="ECO:0000259" key="18">
    <source>
        <dbReference type="SMART" id="SM00475"/>
    </source>
</evidence>
<keyword evidence="13 16" id="KW-0234">DNA repair</keyword>
<dbReference type="GO" id="GO:0006302">
    <property type="term" value="P:double-strand break repair"/>
    <property type="evidence" value="ECO:0007669"/>
    <property type="project" value="TreeGrafter"/>
</dbReference>
<dbReference type="SUPFAM" id="SSF53098">
    <property type="entry name" value="Ribonuclease H-like"/>
    <property type="match status" value="1"/>
</dbReference>
<dbReference type="InterPro" id="IPR020046">
    <property type="entry name" value="5-3_exonucl_a-hlix_arch_N"/>
</dbReference>
<keyword evidence="12 16" id="KW-0238">DNA-binding</keyword>
<dbReference type="InterPro" id="IPR002562">
    <property type="entry name" value="3'-5'_exonuclease_dom"/>
</dbReference>
<proteinExistence type="inferred from homology"/>
<keyword evidence="8 16" id="KW-0227">DNA damage</keyword>
<dbReference type="InterPro" id="IPR008918">
    <property type="entry name" value="HhH2"/>
</dbReference>
<dbReference type="SMART" id="SM00482">
    <property type="entry name" value="POLAc"/>
    <property type="match status" value="1"/>
</dbReference>